<evidence type="ECO:0000256" key="11">
    <source>
        <dbReference type="ARBA" id="ARBA00022918"/>
    </source>
</evidence>
<keyword evidence="10" id="KW-0229">DNA integration</keyword>
<evidence type="ECO:0000256" key="5">
    <source>
        <dbReference type="ARBA" id="ARBA00022723"/>
    </source>
</evidence>
<protein>
    <submittedName>
        <fullName evidence="17">Pol protein</fullName>
    </submittedName>
</protein>
<organism evidence="17 18">
    <name type="scientific">Cucumis melo var. makuwa</name>
    <name type="common">Oriental melon</name>
    <dbReference type="NCBI Taxonomy" id="1194695"/>
    <lineage>
        <taxon>Eukaryota</taxon>
        <taxon>Viridiplantae</taxon>
        <taxon>Streptophyta</taxon>
        <taxon>Embryophyta</taxon>
        <taxon>Tracheophyta</taxon>
        <taxon>Spermatophyta</taxon>
        <taxon>Magnoliopsida</taxon>
        <taxon>eudicotyledons</taxon>
        <taxon>Gunneridae</taxon>
        <taxon>Pentapetalae</taxon>
        <taxon>rosids</taxon>
        <taxon>fabids</taxon>
        <taxon>Cucurbitales</taxon>
        <taxon>Cucurbitaceae</taxon>
        <taxon>Benincaseae</taxon>
        <taxon>Cucumis</taxon>
    </lineage>
</organism>
<keyword evidence="5" id="KW-0479">Metal-binding</keyword>
<dbReference type="InterPro" id="IPR036397">
    <property type="entry name" value="RNaseH_sf"/>
</dbReference>
<feature type="domain" description="Integrase catalytic" evidence="16">
    <location>
        <begin position="408"/>
        <end position="571"/>
    </location>
</feature>
<evidence type="ECO:0000256" key="7">
    <source>
        <dbReference type="ARBA" id="ARBA00022759"/>
    </source>
</evidence>
<reference evidence="17 18" key="1">
    <citation type="submission" date="2019-08" db="EMBL/GenBank/DDBJ databases">
        <title>Draft genome sequences of two oriental melons (Cucumis melo L. var makuwa).</title>
        <authorList>
            <person name="Kwon S.-Y."/>
        </authorList>
    </citation>
    <scope>NUCLEOTIDE SEQUENCE [LARGE SCALE GENOMIC DNA]</scope>
    <source>
        <strain evidence="18">cv. Chang Bougi</strain>
        <tissue evidence="17">Leaf</tissue>
    </source>
</reference>
<dbReference type="Pfam" id="PF17921">
    <property type="entry name" value="Integrase_H2C2"/>
    <property type="match status" value="1"/>
</dbReference>
<dbReference type="Proteomes" id="UP000321947">
    <property type="component" value="Unassembled WGS sequence"/>
</dbReference>
<evidence type="ECO:0000256" key="8">
    <source>
        <dbReference type="ARBA" id="ARBA00022801"/>
    </source>
</evidence>
<keyword evidence="9" id="KW-0460">Magnesium</keyword>
<evidence type="ECO:0000313" key="18">
    <source>
        <dbReference type="Proteomes" id="UP000321947"/>
    </source>
</evidence>
<comment type="caution">
    <text evidence="17">The sequence shown here is derived from an EMBL/GenBank/DDBJ whole genome shotgun (WGS) entry which is preliminary data.</text>
</comment>
<dbReference type="Gene3D" id="1.10.340.70">
    <property type="match status" value="1"/>
</dbReference>
<dbReference type="InterPro" id="IPR001584">
    <property type="entry name" value="Integrase_cat-core"/>
</dbReference>
<dbReference type="EMBL" id="SSTD01014156">
    <property type="protein sequence ID" value="TYK04680.1"/>
    <property type="molecule type" value="Genomic_DNA"/>
</dbReference>
<dbReference type="PROSITE" id="PS50994">
    <property type="entry name" value="INTEGRASE"/>
    <property type="match status" value="1"/>
</dbReference>
<proteinExistence type="predicted"/>
<keyword evidence="6" id="KW-0064">Aspartyl protease</keyword>
<dbReference type="SUPFAM" id="SSF56672">
    <property type="entry name" value="DNA/RNA polymerases"/>
    <property type="match status" value="1"/>
</dbReference>
<evidence type="ECO:0000256" key="9">
    <source>
        <dbReference type="ARBA" id="ARBA00022842"/>
    </source>
</evidence>
<dbReference type="Gene3D" id="3.30.420.10">
    <property type="entry name" value="Ribonuclease H-like superfamily/Ribonuclease H"/>
    <property type="match status" value="1"/>
</dbReference>
<dbReference type="GO" id="GO:0003964">
    <property type="term" value="F:RNA-directed DNA polymerase activity"/>
    <property type="evidence" value="ECO:0007669"/>
    <property type="project" value="UniProtKB-KW"/>
</dbReference>
<keyword evidence="15" id="KW-0511">Multifunctional enzyme</keyword>
<evidence type="ECO:0000256" key="2">
    <source>
        <dbReference type="ARBA" id="ARBA00022679"/>
    </source>
</evidence>
<evidence type="ECO:0000256" key="6">
    <source>
        <dbReference type="ARBA" id="ARBA00022750"/>
    </source>
</evidence>
<dbReference type="Pfam" id="PF24626">
    <property type="entry name" value="SH3_Tf2-1"/>
    <property type="match status" value="1"/>
</dbReference>
<keyword evidence="2" id="KW-0808">Transferase</keyword>
<dbReference type="GO" id="GO:0046872">
    <property type="term" value="F:metal ion binding"/>
    <property type="evidence" value="ECO:0007669"/>
    <property type="project" value="UniProtKB-KW"/>
</dbReference>
<dbReference type="GO" id="GO:0003677">
    <property type="term" value="F:DNA binding"/>
    <property type="evidence" value="ECO:0007669"/>
    <property type="project" value="UniProtKB-KW"/>
</dbReference>
<evidence type="ECO:0000256" key="15">
    <source>
        <dbReference type="ARBA" id="ARBA00023268"/>
    </source>
</evidence>
<dbReference type="AlphaFoldDB" id="A0A5D3BZX4"/>
<keyword evidence="13" id="KW-0238">DNA-binding</keyword>
<dbReference type="InterPro" id="IPR050951">
    <property type="entry name" value="Retrovirus_Pol_polyprotein"/>
</dbReference>
<evidence type="ECO:0000256" key="4">
    <source>
        <dbReference type="ARBA" id="ARBA00022722"/>
    </source>
</evidence>
<sequence>MLSKEKIKACQVEIANHVLDVTLLVLDMRDFDVILVMDWLSANYTSIDCSHKEIVFNPHSAASFKFKGVRTVVLLKVISAMKASKLLNRVVREYPDIFPSELPRLSPPREIDFTIELEPDTAPISRALNRMALTELKELKNVSFLDHVVSSEGVSMDPTKIEVDTSWPRPSIVGEELEQKLVTALVLIVPDGYGSFVIYNDASKKGLSCILMQQEKVVAYASRQLKSHKQNYPTLDLELVAVVFALKIWRQYLYGEKRRWLELVKDYDCEILYHLVGEVTSQLAQLLVQPTLRQRIIVTQLNDSYLVEKRHLAEAEQGEEFSIASDDGLMLERCLRIPTDIAVKTELLIEAHSSPVSIHPGNTKMYQDLKCVYWWRNMKREVADFVSRCLVCQKVKAPKQKSIGLLQPLSVPGWKWKSMSMDFSTRQPRTLKGYTVIWIVADRLMKSANFILGKPTCTASKWGQLYMMKIVKLHGVHISIISDRDARFTSKFWKALQLALGMRLYFNTVFHLQTDGKTERLNQILENIRQAYVLEFLGSWDSHLHLLEFAYNNSYKATIGMTPFEVLYSRQKCYTDERRKDLDFDVGDMAFLKVAPMKGVLRFEKKGKLSPSFVGPFEIFERVGPIAYRLALPPSFSEVHDVFHFSMLRKEIMMLHKRQIALVKVLRQNHGVEEATWEREDDMRVQYTELFGD</sequence>
<evidence type="ECO:0000256" key="1">
    <source>
        <dbReference type="ARBA" id="ARBA00022670"/>
    </source>
</evidence>
<dbReference type="InterPro" id="IPR056924">
    <property type="entry name" value="SH3_Tf2-1"/>
</dbReference>
<name>A0A5D3BZX4_CUCMM</name>
<dbReference type="GO" id="GO:0003887">
    <property type="term" value="F:DNA-directed DNA polymerase activity"/>
    <property type="evidence" value="ECO:0007669"/>
    <property type="project" value="UniProtKB-KW"/>
</dbReference>
<evidence type="ECO:0000259" key="16">
    <source>
        <dbReference type="PROSITE" id="PS50994"/>
    </source>
</evidence>
<dbReference type="InterPro" id="IPR021109">
    <property type="entry name" value="Peptidase_aspartic_dom_sf"/>
</dbReference>
<keyword evidence="11" id="KW-0695">RNA-directed DNA polymerase</keyword>
<keyword evidence="3" id="KW-0548">Nucleotidyltransferase</keyword>
<keyword evidence="8" id="KW-0378">Hydrolase</keyword>
<keyword evidence="4" id="KW-0540">Nuclease</keyword>
<evidence type="ECO:0000256" key="3">
    <source>
        <dbReference type="ARBA" id="ARBA00022695"/>
    </source>
</evidence>
<keyword evidence="1" id="KW-0645">Protease</keyword>
<evidence type="ECO:0000256" key="10">
    <source>
        <dbReference type="ARBA" id="ARBA00022908"/>
    </source>
</evidence>
<dbReference type="GO" id="GO:0015074">
    <property type="term" value="P:DNA integration"/>
    <property type="evidence" value="ECO:0007669"/>
    <property type="project" value="UniProtKB-KW"/>
</dbReference>
<dbReference type="Gene3D" id="2.40.70.10">
    <property type="entry name" value="Acid Proteases"/>
    <property type="match status" value="1"/>
</dbReference>
<keyword evidence="12" id="KW-0239">DNA-directed DNA polymerase</keyword>
<dbReference type="GO" id="GO:0004519">
    <property type="term" value="F:endonuclease activity"/>
    <property type="evidence" value="ECO:0007669"/>
    <property type="project" value="UniProtKB-KW"/>
</dbReference>
<dbReference type="GO" id="GO:0006508">
    <property type="term" value="P:proteolysis"/>
    <property type="evidence" value="ECO:0007669"/>
    <property type="project" value="UniProtKB-KW"/>
</dbReference>
<dbReference type="InterPro" id="IPR041577">
    <property type="entry name" value="RT_RNaseH_2"/>
</dbReference>
<evidence type="ECO:0000313" key="17">
    <source>
        <dbReference type="EMBL" id="TYK04680.1"/>
    </source>
</evidence>
<dbReference type="PANTHER" id="PTHR37984:SF5">
    <property type="entry name" value="PROTEIN NYNRIN-LIKE"/>
    <property type="match status" value="1"/>
</dbReference>
<dbReference type="Pfam" id="PF17919">
    <property type="entry name" value="RT_RNaseH_2"/>
    <property type="match status" value="1"/>
</dbReference>
<dbReference type="InterPro" id="IPR041588">
    <property type="entry name" value="Integrase_H2C2"/>
</dbReference>
<dbReference type="InterPro" id="IPR043502">
    <property type="entry name" value="DNA/RNA_pol_sf"/>
</dbReference>
<evidence type="ECO:0000256" key="13">
    <source>
        <dbReference type="ARBA" id="ARBA00023125"/>
    </source>
</evidence>
<accession>A0A5D3BZX4</accession>
<dbReference type="GO" id="GO:0006310">
    <property type="term" value="P:DNA recombination"/>
    <property type="evidence" value="ECO:0007669"/>
    <property type="project" value="UniProtKB-KW"/>
</dbReference>
<keyword evidence="7" id="KW-0255">Endonuclease</keyword>
<dbReference type="SUPFAM" id="SSF53098">
    <property type="entry name" value="Ribonuclease H-like"/>
    <property type="match status" value="1"/>
</dbReference>
<gene>
    <name evidence="17" type="ORF">E5676_scaffold5117G00050</name>
</gene>
<dbReference type="InterPro" id="IPR012337">
    <property type="entry name" value="RNaseH-like_sf"/>
</dbReference>
<keyword evidence="14" id="KW-0233">DNA recombination</keyword>
<dbReference type="PANTHER" id="PTHR37984">
    <property type="entry name" value="PROTEIN CBG26694"/>
    <property type="match status" value="1"/>
</dbReference>
<evidence type="ECO:0000256" key="12">
    <source>
        <dbReference type="ARBA" id="ARBA00022932"/>
    </source>
</evidence>
<evidence type="ECO:0000256" key="14">
    <source>
        <dbReference type="ARBA" id="ARBA00023172"/>
    </source>
</evidence>
<dbReference type="Pfam" id="PF08284">
    <property type="entry name" value="RVP_2"/>
    <property type="match status" value="1"/>
</dbReference>
<dbReference type="GO" id="GO:0004190">
    <property type="term" value="F:aspartic-type endopeptidase activity"/>
    <property type="evidence" value="ECO:0007669"/>
    <property type="project" value="UniProtKB-KW"/>
</dbReference>